<keyword evidence="5" id="KW-0808">Transferase</keyword>
<sequence length="391" mass="42571">MRLPTGVRARLTLLLGVLFIASGAVLLTITYLLVANARQRFLFRTHQSGAGPMPVPTELDDVTRRMTEEAQRMRAADLQEMFSWSLVALAIMAVLTVLLSWVLAGRILRPLRTMITSIQRISARNVHDRLAATGPRDELRDLSDTVDGLLQRLETALDAHKRFVANAAHELRTPLTVEHALIEEMLTDRTATLPQYRALFERLLDLRRQQAAMLESLLTLAGSERCLDHREHVDLAAITERTLTAYRSAARSAGVRLDTSIDPAWTTGDPALVERLVANLVDNAVGYNVPGGKIKITTGVRTGSAVLRVENTGADIPPDRVADLFEPFQRLDRTAGREGHHGLGLSIVRAIAAAHDATVEADPRPGGGLVMTATFGISAGAARLEPAAPAH</sequence>
<evidence type="ECO:0000256" key="9">
    <source>
        <dbReference type="ARBA" id="ARBA00023012"/>
    </source>
</evidence>
<feature type="domain" description="HAMP" evidence="13">
    <location>
        <begin position="105"/>
        <end position="158"/>
    </location>
</feature>
<dbReference type="Gene3D" id="1.10.287.130">
    <property type="match status" value="1"/>
</dbReference>
<dbReference type="SUPFAM" id="SSF158472">
    <property type="entry name" value="HAMP domain-like"/>
    <property type="match status" value="1"/>
</dbReference>
<evidence type="ECO:0000259" key="12">
    <source>
        <dbReference type="PROSITE" id="PS50109"/>
    </source>
</evidence>
<dbReference type="PANTHER" id="PTHR45436:SF5">
    <property type="entry name" value="SENSOR HISTIDINE KINASE TRCS"/>
    <property type="match status" value="1"/>
</dbReference>
<feature type="transmembrane region" description="Helical" evidence="11">
    <location>
        <begin position="82"/>
        <end position="104"/>
    </location>
</feature>
<dbReference type="SUPFAM" id="SSF47384">
    <property type="entry name" value="Homodimeric domain of signal transducing histidine kinase"/>
    <property type="match status" value="1"/>
</dbReference>
<evidence type="ECO:0000256" key="5">
    <source>
        <dbReference type="ARBA" id="ARBA00022679"/>
    </source>
</evidence>
<dbReference type="InterPro" id="IPR003660">
    <property type="entry name" value="HAMP_dom"/>
</dbReference>
<dbReference type="PANTHER" id="PTHR45436">
    <property type="entry name" value="SENSOR HISTIDINE KINASE YKOH"/>
    <property type="match status" value="1"/>
</dbReference>
<dbReference type="RefSeq" id="WP_203782859.1">
    <property type="nucleotide sequence ID" value="NZ_BOMV01000048.1"/>
</dbReference>
<dbReference type="InterPro" id="IPR003594">
    <property type="entry name" value="HATPase_dom"/>
</dbReference>
<dbReference type="Gene3D" id="3.30.565.10">
    <property type="entry name" value="Histidine kinase-like ATPase, C-terminal domain"/>
    <property type="match status" value="1"/>
</dbReference>
<keyword evidence="9" id="KW-0902">Two-component regulatory system</keyword>
<dbReference type="InterPro" id="IPR050428">
    <property type="entry name" value="TCS_sensor_his_kinase"/>
</dbReference>
<keyword evidence="10 11" id="KW-0472">Membrane</keyword>
<dbReference type="InterPro" id="IPR036097">
    <property type="entry name" value="HisK_dim/P_sf"/>
</dbReference>
<dbReference type="SMART" id="SM00388">
    <property type="entry name" value="HisKA"/>
    <property type="match status" value="1"/>
</dbReference>
<evidence type="ECO:0000256" key="4">
    <source>
        <dbReference type="ARBA" id="ARBA00022553"/>
    </source>
</evidence>
<protein>
    <recommendedName>
        <fullName evidence="3">histidine kinase</fullName>
        <ecNumber evidence="3">2.7.13.3</ecNumber>
    </recommendedName>
</protein>
<comment type="catalytic activity">
    <reaction evidence="1">
        <text>ATP + protein L-histidine = ADP + protein N-phospho-L-histidine.</text>
        <dbReference type="EC" id="2.7.13.3"/>
    </reaction>
</comment>
<proteinExistence type="predicted"/>
<dbReference type="GO" id="GO:0000155">
    <property type="term" value="F:phosphorelay sensor kinase activity"/>
    <property type="evidence" value="ECO:0007669"/>
    <property type="project" value="InterPro"/>
</dbReference>
<evidence type="ECO:0000256" key="10">
    <source>
        <dbReference type="ARBA" id="ARBA00023136"/>
    </source>
</evidence>
<dbReference type="InterPro" id="IPR036890">
    <property type="entry name" value="HATPase_C_sf"/>
</dbReference>
<keyword evidence="4" id="KW-0597">Phosphoprotein</keyword>
<comment type="subcellular location">
    <subcellularLocation>
        <location evidence="2">Cell membrane</location>
    </subcellularLocation>
</comment>
<reference evidence="14" key="1">
    <citation type="submission" date="2021-01" db="EMBL/GenBank/DDBJ databases">
        <title>Whole genome shotgun sequence of Actinoplanes rishiriensis NBRC 108556.</title>
        <authorList>
            <person name="Komaki H."/>
            <person name="Tamura T."/>
        </authorList>
    </citation>
    <scope>NUCLEOTIDE SEQUENCE</scope>
    <source>
        <strain evidence="14">NBRC 108556</strain>
    </source>
</reference>
<dbReference type="Pfam" id="PF00672">
    <property type="entry name" value="HAMP"/>
    <property type="match status" value="1"/>
</dbReference>
<dbReference type="PROSITE" id="PS50109">
    <property type="entry name" value="HIS_KIN"/>
    <property type="match status" value="1"/>
</dbReference>
<dbReference type="InterPro" id="IPR005467">
    <property type="entry name" value="His_kinase_dom"/>
</dbReference>
<dbReference type="SMART" id="SM00304">
    <property type="entry name" value="HAMP"/>
    <property type="match status" value="1"/>
</dbReference>
<dbReference type="SMART" id="SM00387">
    <property type="entry name" value="HATPase_c"/>
    <property type="match status" value="1"/>
</dbReference>
<dbReference type="Pfam" id="PF02518">
    <property type="entry name" value="HATPase_c"/>
    <property type="match status" value="1"/>
</dbReference>
<dbReference type="GO" id="GO:0005886">
    <property type="term" value="C:plasma membrane"/>
    <property type="evidence" value="ECO:0007669"/>
    <property type="project" value="UniProtKB-SubCell"/>
</dbReference>
<dbReference type="CDD" id="cd00082">
    <property type="entry name" value="HisKA"/>
    <property type="match status" value="1"/>
</dbReference>
<dbReference type="Gene3D" id="6.10.340.10">
    <property type="match status" value="1"/>
</dbReference>
<keyword evidence="8 11" id="KW-1133">Transmembrane helix</keyword>
<organism evidence="14 15">
    <name type="scientific">Paractinoplanes rishiriensis</name>
    <dbReference type="NCBI Taxonomy" id="1050105"/>
    <lineage>
        <taxon>Bacteria</taxon>
        <taxon>Bacillati</taxon>
        <taxon>Actinomycetota</taxon>
        <taxon>Actinomycetes</taxon>
        <taxon>Micromonosporales</taxon>
        <taxon>Micromonosporaceae</taxon>
        <taxon>Paractinoplanes</taxon>
    </lineage>
</organism>
<dbReference type="CDD" id="cd00075">
    <property type="entry name" value="HATPase"/>
    <property type="match status" value="1"/>
</dbReference>
<evidence type="ECO:0000256" key="1">
    <source>
        <dbReference type="ARBA" id="ARBA00000085"/>
    </source>
</evidence>
<evidence type="ECO:0000256" key="6">
    <source>
        <dbReference type="ARBA" id="ARBA00022692"/>
    </source>
</evidence>
<evidence type="ECO:0000256" key="11">
    <source>
        <dbReference type="SAM" id="Phobius"/>
    </source>
</evidence>
<keyword evidence="15" id="KW-1185">Reference proteome</keyword>
<gene>
    <name evidence="14" type="ORF">Ari01nite_40820</name>
</gene>
<dbReference type="Pfam" id="PF00512">
    <property type="entry name" value="HisKA"/>
    <property type="match status" value="1"/>
</dbReference>
<feature type="transmembrane region" description="Helical" evidence="11">
    <location>
        <begin position="12"/>
        <end position="34"/>
    </location>
</feature>
<evidence type="ECO:0000259" key="13">
    <source>
        <dbReference type="PROSITE" id="PS50885"/>
    </source>
</evidence>
<evidence type="ECO:0000313" key="14">
    <source>
        <dbReference type="EMBL" id="GIE96617.1"/>
    </source>
</evidence>
<dbReference type="CDD" id="cd06225">
    <property type="entry name" value="HAMP"/>
    <property type="match status" value="1"/>
</dbReference>
<dbReference type="EMBL" id="BOMV01000048">
    <property type="protein sequence ID" value="GIE96617.1"/>
    <property type="molecule type" value="Genomic_DNA"/>
</dbReference>
<dbReference type="PRINTS" id="PR00344">
    <property type="entry name" value="BCTRLSENSOR"/>
</dbReference>
<dbReference type="SUPFAM" id="SSF55874">
    <property type="entry name" value="ATPase domain of HSP90 chaperone/DNA topoisomerase II/histidine kinase"/>
    <property type="match status" value="1"/>
</dbReference>
<evidence type="ECO:0000256" key="3">
    <source>
        <dbReference type="ARBA" id="ARBA00012438"/>
    </source>
</evidence>
<accession>A0A919JZY0</accession>
<dbReference type="AlphaFoldDB" id="A0A919JZY0"/>
<evidence type="ECO:0000256" key="7">
    <source>
        <dbReference type="ARBA" id="ARBA00022777"/>
    </source>
</evidence>
<comment type="caution">
    <text evidence="14">The sequence shown here is derived from an EMBL/GenBank/DDBJ whole genome shotgun (WGS) entry which is preliminary data.</text>
</comment>
<keyword evidence="6 11" id="KW-0812">Transmembrane</keyword>
<evidence type="ECO:0000313" key="15">
    <source>
        <dbReference type="Proteomes" id="UP000636960"/>
    </source>
</evidence>
<keyword evidence="7 14" id="KW-0418">Kinase</keyword>
<name>A0A919JZY0_9ACTN</name>
<feature type="domain" description="Histidine kinase" evidence="12">
    <location>
        <begin position="166"/>
        <end position="379"/>
    </location>
</feature>
<dbReference type="Proteomes" id="UP000636960">
    <property type="component" value="Unassembled WGS sequence"/>
</dbReference>
<dbReference type="EC" id="2.7.13.3" evidence="3"/>
<dbReference type="PROSITE" id="PS50885">
    <property type="entry name" value="HAMP"/>
    <property type="match status" value="1"/>
</dbReference>
<dbReference type="InterPro" id="IPR004358">
    <property type="entry name" value="Sig_transdc_His_kin-like_C"/>
</dbReference>
<evidence type="ECO:0000256" key="8">
    <source>
        <dbReference type="ARBA" id="ARBA00022989"/>
    </source>
</evidence>
<dbReference type="InterPro" id="IPR003661">
    <property type="entry name" value="HisK_dim/P_dom"/>
</dbReference>
<evidence type="ECO:0000256" key="2">
    <source>
        <dbReference type="ARBA" id="ARBA00004236"/>
    </source>
</evidence>